<name>A0ABD0SN69_LOXSC</name>
<keyword evidence="1 7" id="KW-0732">Signal</keyword>
<dbReference type="InterPro" id="IPR043504">
    <property type="entry name" value="Peptidase_S1_PA_chymotrypsin"/>
</dbReference>
<keyword evidence="5" id="KW-0645">Protease</keyword>
<feature type="signal peptide" evidence="7">
    <location>
        <begin position="1"/>
        <end position="19"/>
    </location>
</feature>
<evidence type="ECO:0000259" key="8">
    <source>
        <dbReference type="PROSITE" id="PS50240"/>
    </source>
</evidence>
<dbReference type="InterPro" id="IPR033116">
    <property type="entry name" value="TRYPSIN_SER"/>
</dbReference>
<dbReference type="PRINTS" id="PR00722">
    <property type="entry name" value="CHYMOTRYPSIN"/>
</dbReference>
<evidence type="ECO:0000256" key="7">
    <source>
        <dbReference type="SAM" id="SignalP"/>
    </source>
</evidence>
<dbReference type="EMBL" id="JBEDNZ010000018">
    <property type="protein sequence ID" value="KAL0821287.1"/>
    <property type="molecule type" value="Genomic_DNA"/>
</dbReference>
<evidence type="ECO:0000256" key="1">
    <source>
        <dbReference type="ARBA" id="ARBA00022729"/>
    </source>
</evidence>
<dbReference type="FunFam" id="2.40.10.10:FF:000028">
    <property type="entry name" value="Serine protease easter"/>
    <property type="match status" value="2"/>
</dbReference>
<dbReference type="GO" id="GO:0006508">
    <property type="term" value="P:proteolysis"/>
    <property type="evidence" value="ECO:0007669"/>
    <property type="project" value="UniProtKB-KW"/>
</dbReference>
<dbReference type="Proteomes" id="UP001549921">
    <property type="component" value="Unassembled WGS sequence"/>
</dbReference>
<dbReference type="PROSITE" id="PS00134">
    <property type="entry name" value="TRYPSIN_HIS"/>
    <property type="match status" value="2"/>
</dbReference>
<keyword evidence="5" id="KW-0720">Serine protease</keyword>
<dbReference type="PROSITE" id="PS00135">
    <property type="entry name" value="TRYPSIN_SER"/>
    <property type="match status" value="2"/>
</dbReference>
<comment type="caution">
    <text evidence="9">The sequence shown here is derived from an EMBL/GenBank/DDBJ whole genome shotgun (WGS) entry which is preliminary data.</text>
</comment>
<evidence type="ECO:0000256" key="5">
    <source>
        <dbReference type="RuleBase" id="RU363034"/>
    </source>
</evidence>
<dbReference type="InterPro" id="IPR009003">
    <property type="entry name" value="Peptidase_S1_PA"/>
</dbReference>
<dbReference type="InterPro" id="IPR018114">
    <property type="entry name" value="TRYPSIN_HIS"/>
</dbReference>
<accession>A0ABD0SN69</accession>
<feature type="chain" id="PRO_5044888688" description="Peptidase S1 domain-containing protein" evidence="7">
    <location>
        <begin position="20"/>
        <end position="790"/>
    </location>
</feature>
<dbReference type="SUPFAM" id="SSF50494">
    <property type="entry name" value="Trypsin-like serine proteases"/>
    <property type="match status" value="2"/>
</dbReference>
<feature type="domain" description="Peptidase S1" evidence="8">
    <location>
        <begin position="529"/>
        <end position="789"/>
    </location>
</feature>
<keyword evidence="2" id="KW-1015">Disulfide bond</keyword>
<protein>
    <recommendedName>
        <fullName evidence="8">Peptidase S1 domain-containing protein</fullName>
    </recommendedName>
</protein>
<dbReference type="SMART" id="SM00020">
    <property type="entry name" value="Tryp_SPc"/>
    <property type="match status" value="2"/>
</dbReference>
<dbReference type="PANTHER" id="PTHR24252">
    <property type="entry name" value="ACROSIN-RELATED"/>
    <property type="match status" value="1"/>
</dbReference>
<sequence length="790" mass="87624">MRSFVLLTIFLITVQPFEAKDGGHTRRAKRQDEDEGWSWGYVDDSGSNRNSESEKPVSTDPPVTTTTEEPNPCLIKYQPQVPDFRGPGRRLSDVKCYEYIYDIKVREEKLRLELACADYRLRHPGPNFPHFAVGGREALPGEFPHMGAIGWEATVGTWIFKCGGSLISDKFVLTAAHCSKASERDTSVANVVPKIVRLGDVNIIDRYANNSFPTEANIKRIIEHPNYKSPKKNFDIALIELAYPVEFNKFIQPACVWTGNSGALVGQKATLTGWGVIETVSRTTSPDLQAAVVEIFASPFCDTLLTPSCNRHWCGMQDHQLCAGKLAGGVDACQGDSGGPLQIKIPLPNTTKGRMYHIVGITSFGIGCGLPNLPGIYTRVSSFVDWIEDINIKYKNDSVLVMKTCVVLPIVLLTVLPRYLEANYVSQSRRVKRQDDRWSWGYADVTELNKNPENEEQVSPDLENTTEEPAFCSYQQPKVPDFRAPGRRLSDVKCYEYIYDIKSREEKTRNEDACIAYRKKQGTYFGIEAIGGRDALPAEFPHMGAIGWQAAEGTWIFKCGGSLISDKFVLTAAHCSKASERDTSVADVVPKIVRLGDRNIVDNYANDIFPTTADIKRVIEHPSYKAPKKYFDVALIELTEPVLFNDFVHPACLWTGDTNALVGQKATLTGWGVVETVSRTTSPLLQAAVVDIFDSNLCDRLLTPSCNRHWCQMQDHQLCAGKLAGGVDACQGDSGGPLQIKIPLPPSTKGLMYHIVGVTSFGIGCALPNLPGIYTRVSSFIDWIEDNVWK</sequence>
<feature type="domain" description="Peptidase S1" evidence="8">
    <location>
        <begin position="132"/>
        <end position="392"/>
    </location>
</feature>
<dbReference type="Pfam" id="PF00089">
    <property type="entry name" value="Trypsin"/>
    <property type="match status" value="2"/>
</dbReference>
<comment type="similarity">
    <text evidence="4">Belongs to the peptidase S1 family. CLIP subfamily.</text>
</comment>
<evidence type="ECO:0000313" key="9">
    <source>
        <dbReference type="EMBL" id="KAL0821287.1"/>
    </source>
</evidence>
<feature type="region of interest" description="Disordered" evidence="6">
    <location>
        <begin position="37"/>
        <end position="72"/>
    </location>
</feature>
<dbReference type="PROSITE" id="PS50240">
    <property type="entry name" value="TRYPSIN_DOM"/>
    <property type="match status" value="2"/>
</dbReference>
<evidence type="ECO:0000256" key="3">
    <source>
        <dbReference type="ARBA" id="ARBA00023180"/>
    </source>
</evidence>
<dbReference type="InterPro" id="IPR001314">
    <property type="entry name" value="Peptidase_S1A"/>
</dbReference>
<organism evidence="9 10">
    <name type="scientific">Loxostege sticticalis</name>
    <name type="common">Beet webworm moth</name>
    <dbReference type="NCBI Taxonomy" id="481309"/>
    <lineage>
        <taxon>Eukaryota</taxon>
        <taxon>Metazoa</taxon>
        <taxon>Ecdysozoa</taxon>
        <taxon>Arthropoda</taxon>
        <taxon>Hexapoda</taxon>
        <taxon>Insecta</taxon>
        <taxon>Pterygota</taxon>
        <taxon>Neoptera</taxon>
        <taxon>Endopterygota</taxon>
        <taxon>Lepidoptera</taxon>
        <taxon>Glossata</taxon>
        <taxon>Ditrysia</taxon>
        <taxon>Pyraloidea</taxon>
        <taxon>Crambidae</taxon>
        <taxon>Pyraustinae</taxon>
        <taxon>Loxostege</taxon>
    </lineage>
</organism>
<dbReference type="CDD" id="cd00190">
    <property type="entry name" value="Tryp_SPc"/>
    <property type="match status" value="2"/>
</dbReference>
<keyword evidence="5" id="KW-0378">Hydrolase</keyword>
<dbReference type="InterPro" id="IPR001254">
    <property type="entry name" value="Trypsin_dom"/>
</dbReference>
<proteinExistence type="inferred from homology"/>
<dbReference type="GO" id="GO:0008236">
    <property type="term" value="F:serine-type peptidase activity"/>
    <property type="evidence" value="ECO:0007669"/>
    <property type="project" value="UniProtKB-KW"/>
</dbReference>
<dbReference type="Gene3D" id="2.40.10.10">
    <property type="entry name" value="Trypsin-like serine proteases"/>
    <property type="match status" value="4"/>
</dbReference>
<evidence type="ECO:0000256" key="4">
    <source>
        <dbReference type="ARBA" id="ARBA00024195"/>
    </source>
</evidence>
<feature type="compositionally biased region" description="Low complexity" evidence="6">
    <location>
        <begin position="58"/>
        <end position="72"/>
    </location>
</feature>
<dbReference type="PANTHER" id="PTHR24252:SF7">
    <property type="entry name" value="HYALIN"/>
    <property type="match status" value="1"/>
</dbReference>
<dbReference type="FunFam" id="2.40.10.10:FF:000002">
    <property type="entry name" value="Transmembrane protease serine"/>
    <property type="match status" value="2"/>
</dbReference>
<dbReference type="AlphaFoldDB" id="A0ABD0SN69"/>
<evidence type="ECO:0000256" key="2">
    <source>
        <dbReference type="ARBA" id="ARBA00023157"/>
    </source>
</evidence>
<keyword evidence="3" id="KW-0325">Glycoprotein</keyword>
<evidence type="ECO:0000256" key="6">
    <source>
        <dbReference type="SAM" id="MobiDB-lite"/>
    </source>
</evidence>
<reference evidence="9 10" key="1">
    <citation type="submission" date="2024-06" db="EMBL/GenBank/DDBJ databases">
        <title>A chromosome-level genome assembly of beet webworm, Loxostege sticticalis.</title>
        <authorList>
            <person name="Zhang Y."/>
        </authorList>
    </citation>
    <scope>NUCLEOTIDE SEQUENCE [LARGE SCALE GENOMIC DNA]</scope>
    <source>
        <strain evidence="9">AQ028</strain>
        <tissue evidence="9">Male pupae</tissue>
    </source>
</reference>
<evidence type="ECO:0000313" key="10">
    <source>
        <dbReference type="Proteomes" id="UP001549921"/>
    </source>
</evidence>
<gene>
    <name evidence="9" type="ORF">ABMA28_005886</name>
</gene>